<dbReference type="PANTHER" id="PTHR30521">
    <property type="entry name" value="DEFERROCHELATASE/PEROXIDASE"/>
    <property type="match status" value="1"/>
</dbReference>
<accession>A0A4Q4T117</accession>
<sequence length="469" mass="51415">MTSPIELKHIQGDIVPGFPKKAESFFFFEIENVDAFRRELNKLVPLIATGESVSSDKEAIRHQRQSSSSLLPVAFLNIAFSAKGLKKLGFDPAEAQDDGFTNGQFADAKELGDDLKPSSSDPDWIPEFQKAIDGVLLVAGDSKHSVHRHLRKALALLDGTVKEVLNLFGHVRPGKEDGHEHFGFEDGLSNPVVKDLGTDLSGQGPVNQGVILCGRDGDSISDRPSWALDGSFLAFRLLQQLVPEFDQFLAQNALQVGDPTVNGAELLGARLTGRWKSGAPLALTPLRDDPELAKDPKRNNKFEFNPDSQEACPFAAHVRKMNPRGDILLEEFINPHRVLRRGIQYGPEVSAEERAQNRTDMDRGLLFVSYQSSLRDGFQFLQKSWANPTTFPPGKTQEPGQDPLIGQIVDPDNQGARSMTGANPGDTGSTLDLGFQKWVVAKGGEYFFSPSIPVLRDVFSAGFTIQGEI</sequence>
<dbReference type="InterPro" id="IPR048328">
    <property type="entry name" value="Dyp_perox_C"/>
</dbReference>
<keyword evidence="3" id="KW-0349">Heme</keyword>
<dbReference type="PANTHER" id="PTHR30521:SF4">
    <property type="entry name" value="DEFERROCHELATASE"/>
    <property type="match status" value="1"/>
</dbReference>
<evidence type="ECO:0000259" key="11">
    <source>
        <dbReference type="Pfam" id="PF21105"/>
    </source>
</evidence>
<evidence type="ECO:0000256" key="4">
    <source>
        <dbReference type="ARBA" id="ARBA00022723"/>
    </source>
</evidence>
<keyword evidence="4" id="KW-0479">Metal-binding</keyword>
<feature type="compositionally biased region" description="Basic and acidic residues" evidence="9">
    <location>
        <begin position="286"/>
        <end position="301"/>
    </location>
</feature>
<keyword evidence="2" id="KW-0575">Peroxidase</keyword>
<gene>
    <name evidence="12" type="ORF">DL764_007915</name>
</gene>
<keyword evidence="6" id="KW-0560">Oxidoreductase</keyword>
<reference evidence="12 13" key="1">
    <citation type="submission" date="2018-06" db="EMBL/GenBank/DDBJ databases">
        <title>Complete Genomes of Monosporascus.</title>
        <authorList>
            <person name="Robinson A.J."/>
            <person name="Natvig D.O."/>
        </authorList>
    </citation>
    <scope>NUCLEOTIDE SEQUENCE [LARGE SCALE GENOMIC DNA]</scope>
    <source>
        <strain evidence="12 13">CBS 110550</strain>
    </source>
</reference>
<protein>
    <recommendedName>
        <fullName evidence="14">Dyp-type peroxidase</fullName>
    </recommendedName>
</protein>
<dbReference type="GO" id="GO:0005829">
    <property type="term" value="C:cytosol"/>
    <property type="evidence" value="ECO:0007669"/>
    <property type="project" value="TreeGrafter"/>
</dbReference>
<dbReference type="STRING" id="155417.A0A4Q4T117"/>
<dbReference type="Proteomes" id="UP000293360">
    <property type="component" value="Unassembled WGS sequence"/>
</dbReference>
<name>A0A4Q4T117_9PEZI</name>
<comment type="cofactor">
    <cofactor evidence="1">
        <name>heme b</name>
        <dbReference type="ChEBI" id="CHEBI:60344"/>
    </cofactor>
</comment>
<dbReference type="NCBIfam" id="TIGR01413">
    <property type="entry name" value="Dyp_perox_fam"/>
    <property type="match status" value="1"/>
</dbReference>
<evidence type="ECO:0000256" key="8">
    <source>
        <dbReference type="ARBA" id="ARBA00025737"/>
    </source>
</evidence>
<evidence type="ECO:0008006" key="14">
    <source>
        <dbReference type="Google" id="ProtNLM"/>
    </source>
</evidence>
<organism evidence="12 13">
    <name type="scientific">Monosporascus ibericus</name>
    <dbReference type="NCBI Taxonomy" id="155417"/>
    <lineage>
        <taxon>Eukaryota</taxon>
        <taxon>Fungi</taxon>
        <taxon>Dikarya</taxon>
        <taxon>Ascomycota</taxon>
        <taxon>Pezizomycotina</taxon>
        <taxon>Sordariomycetes</taxon>
        <taxon>Xylariomycetidae</taxon>
        <taxon>Xylariales</taxon>
        <taxon>Xylariales incertae sedis</taxon>
        <taxon>Monosporascus</taxon>
    </lineage>
</organism>
<dbReference type="InterPro" id="IPR006314">
    <property type="entry name" value="Dyp_peroxidase"/>
</dbReference>
<feature type="domain" description="DyP dimeric alpha+beta barrel" evidence="11">
    <location>
        <begin position="10"/>
        <end position="173"/>
    </location>
</feature>
<dbReference type="OrthoDB" id="3207336at2759"/>
<evidence type="ECO:0000256" key="9">
    <source>
        <dbReference type="SAM" id="MobiDB-lite"/>
    </source>
</evidence>
<feature type="region of interest" description="Disordered" evidence="9">
    <location>
        <begin position="286"/>
        <end position="307"/>
    </location>
</feature>
<dbReference type="GO" id="GO:0004601">
    <property type="term" value="F:peroxidase activity"/>
    <property type="evidence" value="ECO:0007669"/>
    <property type="project" value="UniProtKB-KW"/>
</dbReference>
<dbReference type="EMBL" id="QJNU01000580">
    <property type="protein sequence ID" value="RYO93864.1"/>
    <property type="molecule type" value="Genomic_DNA"/>
</dbReference>
<evidence type="ECO:0000256" key="7">
    <source>
        <dbReference type="ARBA" id="ARBA00023004"/>
    </source>
</evidence>
<dbReference type="AlphaFoldDB" id="A0A4Q4T117"/>
<dbReference type="PROSITE" id="PS51404">
    <property type="entry name" value="DYP_PEROXIDASE"/>
    <property type="match status" value="1"/>
</dbReference>
<comment type="caution">
    <text evidence="12">The sequence shown here is derived from an EMBL/GenBank/DDBJ whole genome shotgun (WGS) entry which is preliminary data.</text>
</comment>
<dbReference type="SUPFAM" id="SSF54909">
    <property type="entry name" value="Dimeric alpha+beta barrel"/>
    <property type="match status" value="1"/>
</dbReference>
<keyword evidence="7" id="KW-0408">Iron</keyword>
<proteinExistence type="inferred from homology"/>
<dbReference type="InterPro" id="IPR011008">
    <property type="entry name" value="Dimeric_a/b-barrel"/>
</dbReference>
<evidence type="ECO:0000256" key="6">
    <source>
        <dbReference type="ARBA" id="ARBA00023002"/>
    </source>
</evidence>
<comment type="similarity">
    <text evidence="8">Belongs to the DyP-type peroxidase family.</text>
</comment>
<dbReference type="GO" id="GO:0020037">
    <property type="term" value="F:heme binding"/>
    <property type="evidence" value="ECO:0007669"/>
    <property type="project" value="InterPro"/>
</dbReference>
<keyword evidence="13" id="KW-1185">Reference proteome</keyword>
<evidence type="ECO:0000259" key="10">
    <source>
        <dbReference type="Pfam" id="PF20628"/>
    </source>
</evidence>
<evidence type="ECO:0000256" key="2">
    <source>
        <dbReference type="ARBA" id="ARBA00022559"/>
    </source>
</evidence>
<evidence type="ECO:0000256" key="3">
    <source>
        <dbReference type="ARBA" id="ARBA00022617"/>
    </source>
</evidence>
<dbReference type="GO" id="GO:0046872">
    <property type="term" value="F:metal ion binding"/>
    <property type="evidence" value="ECO:0007669"/>
    <property type="project" value="UniProtKB-KW"/>
</dbReference>
<keyword evidence="5" id="KW-0732">Signal</keyword>
<dbReference type="Pfam" id="PF21105">
    <property type="entry name" value="DyP_N"/>
    <property type="match status" value="1"/>
</dbReference>
<evidence type="ECO:0000313" key="13">
    <source>
        <dbReference type="Proteomes" id="UP000293360"/>
    </source>
</evidence>
<evidence type="ECO:0000256" key="1">
    <source>
        <dbReference type="ARBA" id="ARBA00001970"/>
    </source>
</evidence>
<evidence type="ECO:0000256" key="5">
    <source>
        <dbReference type="ARBA" id="ARBA00022729"/>
    </source>
</evidence>
<dbReference type="InterPro" id="IPR049509">
    <property type="entry name" value="DyP_N"/>
</dbReference>
<evidence type="ECO:0000313" key="12">
    <source>
        <dbReference type="EMBL" id="RYO93864.1"/>
    </source>
</evidence>
<feature type="domain" description="Dyp-type peroxidase C-terminal" evidence="10">
    <location>
        <begin position="183"/>
        <end position="386"/>
    </location>
</feature>
<dbReference type="Pfam" id="PF20628">
    <property type="entry name" value="Dyp_perox_C"/>
    <property type="match status" value="1"/>
</dbReference>